<dbReference type="OMA" id="HCEQRVA"/>
<dbReference type="SUPFAM" id="SSF55008">
    <property type="entry name" value="HMA, heavy metal-associated domain"/>
    <property type="match status" value="1"/>
</dbReference>
<dbReference type="InterPro" id="IPR036163">
    <property type="entry name" value="HMA_dom_sf"/>
</dbReference>
<evidence type="ECO:0000313" key="3">
    <source>
        <dbReference type="EMBL" id="MBB6089439.1"/>
    </source>
</evidence>
<dbReference type="RefSeq" id="WP_010903928.1">
    <property type="nucleotide sequence ID" value="NZ_CP128377.1"/>
</dbReference>
<dbReference type="Pfam" id="PF00403">
    <property type="entry name" value="HMA"/>
    <property type="match status" value="1"/>
</dbReference>
<organism evidence="3 4">
    <name type="scientific">Halobacterium salinarum</name>
    <name type="common">Halobacterium halobium</name>
    <dbReference type="NCBI Taxonomy" id="2242"/>
    <lineage>
        <taxon>Archaea</taxon>
        <taxon>Methanobacteriati</taxon>
        <taxon>Methanobacteriota</taxon>
        <taxon>Stenosarchaea group</taxon>
        <taxon>Halobacteria</taxon>
        <taxon>Halobacteriales</taxon>
        <taxon>Halobacteriaceae</taxon>
        <taxon>Halobacterium</taxon>
    </lineage>
</organism>
<comment type="caution">
    <text evidence="3">The sequence shown here is derived from an EMBL/GenBank/DDBJ whole genome shotgun (WGS) entry which is preliminary data.</text>
</comment>
<dbReference type="PANTHER" id="PTHR22814:SF287">
    <property type="entry name" value="COPPER TRANSPORT PROTEIN ATX1"/>
    <property type="match status" value="1"/>
</dbReference>
<evidence type="ECO:0000256" key="1">
    <source>
        <dbReference type="ARBA" id="ARBA00022723"/>
    </source>
</evidence>
<protein>
    <submittedName>
        <fullName evidence="3">Copper chaperone CopZ</fullName>
    </submittedName>
</protein>
<dbReference type="PANTHER" id="PTHR22814">
    <property type="entry name" value="COPPER TRANSPORT PROTEIN ATOX1-RELATED"/>
    <property type="match status" value="1"/>
</dbReference>
<dbReference type="GeneID" id="68695074"/>
<sequence>MTELTVTDMSCAHCEQTVTDALTDLDGVTDATADADTDTVSYEGTADTDAVVAAIDDAGYTVAP</sequence>
<dbReference type="Proteomes" id="UP000642919">
    <property type="component" value="Unassembled WGS sequence"/>
</dbReference>
<reference evidence="3" key="1">
    <citation type="submission" date="2020-08" db="EMBL/GenBank/DDBJ databases">
        <title>Genomic Encyclopedia of Type Strains, Phase IV (KMG-IV): sequencing the most valuable type-strain genomes for metagenomic binning, comparative biology and taxonomic classification.</title>
        <authorList>
            <person name="Goeker M."/>
        </authorList>
    </citation>
    <scope>NUCLEOTIDE SEQUENCE</scope>
    <source>
        <strain evidence="3">DSM 669</strain>
    </source>
</reference>
<dbReference type="CDD" id="cd00371">
    <property type="entry name" value="HMA"/>
    <property type="match status" value="1"/>
</dbReference>
<evidence type="ECO:0000259" key="2">
    <source>
        <dbReference type="PROSITE" id="PS50846"/>
    </source>
</evidence>
<accession>A0A841HAG0</accession>
<proteinExistence type="predicted"/>
<name>A0A841HAG0_HALSI</name>
<dbReference type="Gene3D" id="3.30.70.100">
    <property type="match status" value="1"/>
</dbReference>
<dbReference type="AlphaFoldDB" id="A0A841HAG0"/>
<dbReference type="PROSITE" id="PS50846">
    <property type="entry name" value="HMA_2"/>
    <property type="match status" value="1"/>
</dbReference>
<evidence type="ECO:0000313" key="4">
    <source>
        <dbReference type="Proteomes" id="UP000642919"/>
    </source>
</evidence>
<dbReference type="GO" id="GO:0046872">
    <property type="term" value="F:metal ion binding"/>
    <property type="evidence" value="ECO:0007669"/>
    <property type="project" value="UniProtKB-KW"/>
</dbReference>
<feature type="domain" description="HMA" evidence="2">
    <location>
        <begin position="1"/>
        <end position="63"/>
    </location>
</feature>
<gene>
    <name evidence="3" type="ORF">HNR49_000795</name>
</gene>
<dbReference type="EMBL" id="JACHGX010000002">
    <property type="protein sequence ID" value="MBB6089439.1"/>
    <property type="molecule type" value="Genomic_DNA"/>
</dbReference>
<dbReference type="InterPro" id="IPR006121">
    <property type="entry name" value="HMA_dom"/>
</dbReference>
<keyword evidence="1" id="KW-0479">Metal-binding</keyword>